<keyword evidence="2" id="KW-1185">Reference proteome</keyword>
<reference evidence="1 2" key="1">
    <citation type="submission" date="2021-06" db="EMBL/GenBank/DDBJ databases">
        <title>Caerostris extrusa draft genome.</title>
        <authorList>
            <person name="Kono N."/>
            <person name="Arakawa K."/>
        </authorList>
    </citation>
    <scope>NUCLEOTIDE SEQUENCE [LARGE SCALE GENOMIC DNA]</scope>
</reference>
<sequence length="85" mass="9170">MAVVLLGHARAIPASPPPSCQSPPSRVRDVAKTNIEFTQKPGKKGQVNRSVRVICPSLPIKLLDVGVWNNGWGISGMGDCWDSYL</sequence>
<dbReference type="EMBL" id="BPLR01007070">
    <property type="protein sequence ID" value="GIY14358.1"/>
    <property type="molecule type" value="Genomic_DNA"/>
</dbReference>
<comment type="caution">
    <text evidence="1">The sequence shown here is derived from an EMBL/GenBank/DDBJ whole genome shotgun (WGS) entry which is preliminary data.</text>
</comment>
<accession>A0AAV4R2Q7</accession>
<evidence type="ECO:0000313" key="1">
    <source>
        <dbReference type="EMBL" id="GIY14358.1"/>
    </source>
</evidence>
<dbReference type="Proteomes" id="UP001054945">
    <property type="component" value="Unassembled WGS sequence"/>
</dbReference>
<proteinExistence type="predicted"/>
<evidence type="ECO:0000313" key="2">
    <source>
        <dbReference type="Proteomes" id="UP001054945"/>
    </source>
</evidence>
<gene>
    <name evidence="1" type="ORF">CEXT_65691</name>
</gene>
<protein>
    <submittedName>
        <fullName evidence="1">Uncharacterized protein</fullName>
    </submittedName>
</protein>
<dbReference type="AlphaFoldDB" id="A0AAV4R2Q7"/>
<organism evidence="1 2">
    <name type="scientific">Caerostris extrusa</name>
    <name type="common">Bark spider</name>
    <name type="synonym">Caerostris bankana</name>
    <dbReference type="NCBI Taxonomy" id="172846"/>
    <lineage>
        <taxon>Eukaryota</taxon>
        <taxon>Metazoa</taxon>
        <taxon>Ecdysozoa</taxon>
        <taxon>Arthropoda</taxon>
        <taxon>Chelicerata</taxon>
        <taxon>Arachnida</taxon>
        <taxon>Araneae</taxon>
        <taxon>Araneomorphae</taxon>
        <taxon>Entelegynae</taxon>
        <taxon>Araneoidea</taxon>
        <taxon>Araneidae</taxon>
        <taxon>Caerostris</taxon>
    </lineage>
</organism>
<name>A0AAV4R2Q7_CAEEX</name>